<sequence length="30" mass="3457">MYQNLPSLIAARSRYPEVIAPVYLVYGEKD</sequence>
<evidence type="ECO:0000313" key="2">
    <source>
        <dbReference type="Proteomes" id="UP000572907"/>
    </source>
</evidence>
<evidence type="ECO:0008006" key="3">
    <source>
        <dbReference type="Google" id="ProtNLM"/>
    </source>
</evidence>
<reference evidence="1 2" key="1">
    <citation type="submission" date="2020-08" db="EMBL/GenBank/DDBJ databases">
        <title>Genomic Encyclopedia of Type Strains, Phase III (KMG-III): the genomes of soil and plant-associated and newly described type strains.</title>
        <authorList>
            <person name="Whitman W."/>
        </authorList>
    </citation>
    <scope>NUCLEOTIDE SEQUENCE [LARGE SCALE GENOMIC DNA]</scope>
    <source>
        <strain evidence="1 2">CECT 3237</strain>
    </source>
</reference>
<evidence type="ECO:0000313" key="1">
    <source>
        <dbReference type="EMBL" id="MBB3075330.1"/>
    </source>
</evidence>
<dbReference type="AlphaFoldDB" id="A0A7W5F0C5"/>
<gene>
    <name evidence="1" type="ORF">FHS41_001799</name>
</gene>
<dbReference type="EMBL" id="JACHXE010000001">
    <property type="protein sequence ID" value="MBB3075330.1"/>
    <property type="molecule type" value="Genomic_DNA"/>
</dbReference>
<keyword evidence="2" id="KW-1185">Reference proteome</keyword>
<name>A0A7W5F0C5_9ACTN</name>
<accession>A0A7W5F0C5</accession>
<proteinExistence type="predicted"/>
<protein>
    <recommendedName>
        <fullName evidence="3">Alpha/beta hydrolase</fullName>
    </recommendedName>
</protein>
<organism evidence="1 2">
    <name type="scientific">Streptomyces violarus</name>
    <dbReference type="NCBI Taxonomy" id="67380"/>
    <lineage>
        <taxon>Bacteria</taxon>
        <taxon>Bacillati</taxon>
        <taxon>Actinomycetota</taxon>
        <taxon>Actinomycetes</taxon>
        <taxon>Kitasatosporales</taxon>
        <taxon>Streptomycetaceae</taxon>
        <taxon>Streptomyces</taxon>
    </lineage>
</organism>
<dbReference type="Proteomes" id="UP000572907">
    <property type="component" value="Unassembled WGS sequence"/>
</dbReference>
<comment type="caution">
    <text evidence="1">The sequence shown here is derived from an EMBL/GenBank/DDBJ whole genome shotgun (WGS) entry which is preliminary data.</text>
</comment>